<dbReference type="InterPro" id="IPR029060">
    <property type="entry name" value="PIN-like_dom_sf"/>
</dbReference>
<keyword evidence="3" id="KW-1185">Reference proteome</keyword>
<name>A0ABY5ZLK7_9BACT</name>
<dbReference type="Proteomes" id="UP001060414">
    <property type="component" value="Chromosome"/>
</dbReference>
<dbReference type="RefSeq" id="WP_260747158.1">
    <property type="nucleotide sequence ID" value="NZ_CP092109.1"/>
</dbReference>
<dbReference type="SUPFAM" id="SSF88723">
    <property type="entry name" value="PIN domain-like"/>
    <property type="match status" value="1"/>
</dbReference>
<dbReference type="InterPro" id="IPR002716">
    <property type="entry name" value="PIN_dom"/>
</dbReference>
<dbReference type="Pfam" id="PF13470">
    <property type="entry name" value="PIN_3"/>
    <property type="match status" value="1"/>
</dbReference>
<protein>
    <submittedName>
        <fullName evidence="2">PIN domain-containing protein</fullName>
    </submittedName>
</protein>
<proteinExistence type="predicted"/>
<dbReference type="InterPro" id="IPR002850">
    <property type="entry name" value="PIN_toxin-like"/>
</dbReference>
<gene>
    <name evidence="2" type="ORF">L9S41_14085</name>
</gene>
<dbReference type="EMBL" id="CP092109">
    <property type="protein sequence ID" value="UWZ78800.1"/>
    <property type="molecule type" value="Genomic_DNA"/>
</dbReference>
<accession>A0ABY5ZLK7</accession>
<dbReference type="PANTHER" id="PTHR34610:SF3">
    <property type="entry name" value="SSL7007 PROTEIN"/>
    <property type="match status" value="1"/>
</dbReference>
<feature type="domain" description="PIN" evidence="1">
    <location>
        <begin position="6"/>
        <end position="117"/>
    </location>
</feature>
<evidence type="ECO:0000259" key="1">
    <source>
        <dbReference type="Pfam" id="PF13470"/>
    </source>
</evidence>
<evidence type="ECO:0000313" key="3">
    <source>
        <dbReference type="Proteomes" id="UP001060414"/>
    </source>
</evidence>
<evidence type="ECO:0000313" key="2">
    <source>
        <dbReference type="EMBL" id="UWZ78800.1"/>
    </source>
</evidence>
<sequence>MTAGAVVVDTNVLVAGLLTADESSPPVRILDGMLSGAFPYLLSAALFAEYRAVLLLPPIAARHGLTVEDIDQLLEDLVAGAVWREPVAAISAPDPGDDHLWSLVACHPGTSLVTGDQLLLSNPPRGTKVMAPREFMGQWS</sequence>
<reference evidence="2" key="1">
    <citation type="journal article" date="2022" name="Environ. Microbiol.">
        <title>Geoalkalibacter halelectricus SAP #1 sp. nov. possessing extracellular electron transfer and mineral#reducing capabilities from a haloalkaline environment.</title>
        <authorList>
            <person name="Yadav S."/>
            <person name="Singh R."/>
            <person name="Sundharam S.S."/>
            <person name="Chaudhary S."/>
            <person name="Krishnamurthi S."/>
            <person name="Patil S.A."/>
        </authorList>
    </citation>
    <scope>NUCLEOTIDE SEQUENCE</scope>
    <source>
        <strain evidence="2">SAP-1</strain>
    </source>
</reference>
<dbReference type="PANTHER" id="PTHR34610">
    <property type="entry name" value="SSL7007 PROTEIN"/>
    <property type="match status" value="1"/>
</dbReference>
<organism evidence="2 3">
    <name type="scientific">Geoalkalibacter halelectricus</name>
    <dbReference type="NCBI Taxonomy" id="2847045"/>
    <lineage>
        <taxon>Bacteria</taxon>
        <taxon>Pseudomonadati</taxon>
        <taxon>Thermodesulfobacteriota</taxon>
        <taxon>Desulfuromonadia</taxon>
        <taxon>Desulfuromonadales</taxon>
        <taxon>Geoalkalibacteraceae</taxon>
        <taxon>Geoalkalibacter</taxon>
    </lineage>
</organism>